<dbReference type="PANTHER" id="PTHR11937">
    <property type="entry name" value="ACTIN"/>
    <property type="match status" value="1"/>
</dbReference>
<dbReference type="InterPro" id="IPR004000">
    <property type="entry name" value="Actin"/>
</dbReference>
<reference evidence="1" key="2">
    <citation type="submission" date="2025-09" db="UniProtKB">
        <authorList>
            <consortium name="Ensembl"/>
        </authorList>
    </citation>
    <scope>IDENTIFICATION</scope>
</reference>
<dbReference type="InterPro" id="IPR043129">
    <property type="entry name" value="ATPase_NBD"/>
</dbReference>
<reference evidence="1" key="1">
    <citation type="submission" date="2025-08" db="UniProtKB">
        <authorList>
            <consortium name="Ensembl"/>
        </authorList>
    </citation>
    <scope>IDENTIFICATION</scope>
</reference>
<organism evidence="1 2">
    <name type="scientific">Neogobius melanostomus</name>
    <name type="common">round goby</name>
    <dbReference type="NCBI Taxonomy" id="47308"/>
    <lineage>
        <taxon>Eukaryota</taxon>
        <taxon>Metazoa</taxon>
        <taxon>Chordata</taxon>
        <taxon>Craniata</taxon>
        <taxon>Vertebrata</taxon>
        <taxon>Euteleostomi</taxon>
        <taxon>Actinopterygii</taxon>
        <taxon>Neopterygii</taxon>
        <taxon>Teleostei</taxon>
        <taxon>Neoteleostei</taxon>
        <taxon>Acanthomorphata</taxon>
        <taxon>Gobiaria</taxon>
        <taxon>Gobiiformes</taxon>
        <taxon>Gobioidei</taxon>
        <taxon>Gobiidae</taxon>
        <taxon>Benthophilinae</taxon>
        <taxon>Neogobiini</taxon>
        <taxon>Neogobius</taxon>
    </lineage>
</organism>
<dbReference type="SUPFAM" id="SSF53067">
    <property type="entry name" value="Actin-like ATPase domain"/>
    <property type="match status" value="1"/>
</dbReference>
<proteinExistence type="predicted"/>
<dbReference type="AlphaFoldDB" id="A0A8C6V4W9"/>
<dbReference type="FunFam" id="3.30.420.40:FF:000058">
    <property type="entry name" value="Putative actin-related protein 5"/>
    <property type="match status" value="1"/>
</dbReference>
<dbReference type="Gene3D" id="3.30.420.40">
    <property type="match status" value="2"/>
</dbReference>
<dbReference type="Gene3D" id="3.90.640.10">
    <property type="entry name" value="Actin, Chain A, domain 4"/>
    <property type="match status" value="1"/>
</dbReference>
<protein>
    <recommendedName>
        <fullName evidence="3">Actin</fullName>
    </recommendedName>
</protein>
<evidence type="ECO:0000313" key="1">
    <source>
        <dbReference type="Ensembl" id="ENSNMLP00000043946.1"/>
    </source>
</evidence>
<dbReference type="Proteomes" id="UP000694523">
    <property type="component" value="Unplaced"/>
</dbReference>
<accession>A0A8C6V4W9</accession>
<sequence>MDMLKEKGCSFSSEKLCTMSAYVSPKERGAAAHSSLSLDMNYTLPDGKVITIGEERFRCPEALFQPSLIGVDSCGIHKMAFKCAMNVDKPIQKLLCTNMLSGGTSLCPGLARIGVCLCRLPLPQIDAPTDRKYAAWIGGSVLASLSTFPQMCISGQEYTDYGSSIVHQKCF</sequence>
<evidence type="ECO:0000313" key="2">
    <source>
        <dbReference type="Proteomes" id="UP000694523"/>
    </source>
</evidence>
<dbReference type="Ensembl" id="ENSNMLT00000048782.1">
    <property type="protein sequence ID" value="ENSNMLP00000043946.1"/>
    <property type="gene ID" value="ENSNMLG00000026630.1"/>
</dbReference>
<name>A0A8C6V4W9_9GOBI</name>
<evidence type="ECO:0008006" key="3">
    <source>
        <dbReference type="Google" id="ProtNLM"/>
    </source>
</evidence>
<keyword evidence="2" id="KW-1185">Reference proteome</keyword>
<dbReference type="Pfam" id="PF00022">
    <property type="entry name" value="Actin"/>
    <property type="match status" value="1"/>
</dbReference>